<evidence type="ECO:0000313" key="5">
    <source>
        <dbReference type="Proteomes" id="UP000253303"/>
    </source>
</evidence>
<dbReference type="Gene3D" id="3.40.50.1820">
    <property type="entry name" value="alpha/beta hydrolase"/>
    <property type="match status" value="1"/>
</dbReference>
<dbReference type="OrthoDB" id="9796770at2"/>
<keyword evidence="1" id="KW-1133">Transmembrane helix</keyword>
<feature type="domain" description="AB hydrolase-1" evidence="3">
    <location>
        <begin position="82"/>
        <end position="432"/>
    </location>
</feature>
<dbReference type="InterPro" id="IPR029058">
    <property type="entry name" value="AB_hydrolase_fold"/>
</dbReference>
<gene>
    <name evidence="4" type="ORF">DP939_20540</name>
</gene>
<protein>
    <recommendedName>
        <fullName evidence="3">AB hydrolase-1 domain-containing protein</fullName>
    </recommendedName>
</protein>
<evidence type="ECO:0000313" key="4">
    <source>
        <dbReference type="EMBL" id="RBQ18267.1"/>
    </source>
</evidence>
<feature type="transmembrane region" description="Helical" evidence="1">
    <location>
        <begin position="544"/>
        <end position="564"/>
    </location>
</feature>
<dbReference type="EMBL" id="QMEY01000008">
    <property type="protein sequence ID" value="RBQ18267.1"/>
    <property type="molecule type" value="Genomic_DNA"/>
</dbReference>
<feature type="transmembrane region" description="Helical" evidence="1">
    <location>
        <begin position="517"/>
        <end position="538"/>
    </location>
</feature>
<comment type="caution">
    <text evidence="4">The sequence shown here is derived from an EMBL/GenBank/DDBJ whole genome shotgun (WGS) entry which is preliminary data.</text>
</comment>
<dbReference type="Proteomes" id="UP000253303">
    <property type="component" value="Unassembled WGS sequence"/>
</dbReference>
<feature type="signal peptide" evidence="2">
    <location>
        <begin position="1"/>
        <end position="25"/>
    </location>
</feature>
<keyword evidence="1" id="KW-0472">Membrane</keyword>
<keyword evidence="5" id="KW-1185">Reference proteome</keyword>
<sequence length="598" mass="62698">MIPPRALIAALLMAVMFLTAAPASATAPSRAIEDRACPVQVPAGTRCGFLIVPERRDVPGSRTIKVGFAVHRSAATDRKPDPVVYTSGGPGSGSIQLTGYLSEMILGRDRDVVTIEQRGSRWSEPALECPEIARGVLDGLARPGPMRNDTAGIARGATACRDRLARQGVDLRGYTTAEIAADVADLRRALGYARWNLFGVSYSTRSMLAAAAADPGGVRSVVLDSFLPAEVDWYGDAEANLDATLRGLGWADLPGRFAAMVARYDARPASVTTTDPLTGGPLTVRLTGQDLMTILAEALHEVDFVPVAPTIIDALAGGRDELLGALADAAGPALTSRALGLYHAVQCQDEVDPAARERPARLFTTVVDRAVCDAWRLPYSAGKAASTGAPVLVAGGALDPTTPGRTARPAAERLPHARFTEFAGVGHAVFLSSFCGRTTISAFVADPASAAVPCDPGEPPYRIAAPGELLPTAMPYRMLAGGEWWWLALLAALAVVSLVQVVAAVRRWSGWRSVRLLLAGVAGLSFLGLLGYGLYDVVAANETVLAAGVPAGMAGYVVPLCAALPLSARWSRGQRLWPSLVAVAVVGATLLWWFVGIA</sequence>
<reference evidence="4 5" key="1">
    <citation type="submission" date="2018-06" db="EMBL/GenBank/DDBJ databases">
        <title>Sphaerisporangium craniellae sp. nov., isolated from a marine sponge in the South China Sea.</title>
        <authorList>
            <person name="Li L."/>
        </authorList>
    </citation>
    <scope>NUCLEOTIDE SEQUENCE [LARGE SCALE GENOMIC DNA]</scope>
    <source>
        <strain evidence="4 5">LHW63015</strain>
    </source>
</reference>
<name>A0A366LWX4_9ACTN</name>
<evidence type="ECO:0000256" key="2">
    <source>
        <dbReference type="SAM" id="SignalP"/>
    </source>
</evidence>
<dbReference type="AlphaFoldDB" id="A0A366LWX4"/>
<evidence type="ECO:0000259" key="3">
    <source>
        <dbReference type="Pfam" id="PF00561"/>
    </source>
</evidence>
<dbReference type="RefSeq" id="WP_113982346.1">
    <property type="nucleotide sequence ID" value="NZ_QMEY01000008.1"/>
</dbReference>
<dbReference type="InterPro" id="IPR000073">
    <property type="entry name" value="AB_hydrolase_1"/>
</dbReference>
<feature type="chain" id="PRO_5016644242" description="AB hydrolase-1 domain-containing protein" evidence="2">
    <location>
        <begin position="26"/>
        <end position="598"/>
    </location>
</feature>
<feature type="transmembrane region" description="Helical" evidence="1">
    <location>
        <begin position="484"/>
        <end position="505"/>
    </location>
</feature>
<keyword evidence="2" id="KW-0732">Signal</keyword>
<dbReference type="Pfam" id="PF00561">
    <property type="entry name" value="Abhydrolase_1"/>
    <property type="match status" value="1"/>
</dbReference>
<dbReference type="SUPFAM" id="SSF53474">
    <property type="entry name" value="alpha/beta-Hydrolases"/>
    <property type="match status" value="1"/>
</dbReference>
<feature type="transmembrane region" description="Helical" evidence="1">
    <location>
        <begin position="576"/>
        <end position="595"/>
    </location>
</feature>
<organism evidence="4 5">
    <name type="scientific">Spongiactinospora rosea</name>
    <dbReference type="NCBI Taxonomy" id="2248750"/>
    <lineage>
        <taxon>Bacteria</taxon>
        <taxon>Bacillati</taxon>
        <taxon>Actinomycetota</taxon>
        <taxon>Actinomycetes</taxon>
        <taxon>Streptosporangiales</taxon>
        <taxon>Streptosporangiaceae</taxon>
        <taxon>Spongiactinospora</taxon>
    </lineage>
</organism>
<accession>A0A366LWX4</accession>
<keyword evidence="1" id="KW-0812">Transmembrane</keyword>
<proteinExistence type="predicted"/>
<dbReference type="GO" id="GO:0003824">
    <property type="term" value="F:catalytic activity"/>
    <property type="evidence" value="ECO:0007669"/>
    <property type="project" value="UniProtKB-ARBA"/>
</dbReference>
<evidence type="ECO:0000256" key="1">
    <source>
        <dbReference type="SAM" id="Phobius"/>
    </source>
</evidence>